<protein>
    <submittedName>
        <fullName evidence="1 2">Uncharacterized protein</fullName>
    </submittedName>
</protein>
<dbReference type="EnsemblPlants" id="Pp3c14_11090V3.1">
    <property type="protein sequence ID" value="Pp3c14_11090V3.1"/>
    <property type="gene ID" value="Pp3c14_11090"/>
</dbReference>
<dbReference type="InParanoid" id="A0A2K1JI06"/>
<name>A0A2K1JI06_PHYPA</name>
<proteinExistence type="predicted"/>
<sequence length="191" mass="21188">MESGGPSTSGDRKLASPVEQLCFLHREFLRKNENLRDCGGAYNPKLVDKIKVKVKRKLPSVLGIQDKGWACPSMKMSLHSFSGKTKQQPDLKSTCRLNCRIRPVFPARVSPLQLTAEEEPRSTETQDLDTDLMSVLRGKATVALPFENMAMCVDASTVVLGRQEPAKVKEAHGLFSWFPRFKSPSVLAPST</sequence>
<evidence type="ECO:0000313" key="2">
    <source>
        <dbReference type="EnsemblPlants" id="Pp3c14_11090V3.1"/>
    </source>
</evidence>
<dbReference type="Gramene" id="Pp3c14_11090V3.1">
    <property type="protein sequence ID" value="Pp3c14_11090V3.1"/>
    <property type="gene ID" value="Pp3c14_11090"/>
</dbReference>
<dbReference type="AlphaFoldDB" id="A0A2K1JI06"/>
<dbReference type="InterPro" id="IPR039343">
    <property type="entry name" value="NDX1-like"/>
</dbReference>
<dbReference type="Gramene" id="Pp3c14_11090V3.2">
    <property type="protein sequence ID" value="Pp3c14_11090V3.2"/>
    <property type="gene ID" value="Pp3c14_11090"/>
</dbReference>
<dbReference type="PANTHER" id="PTHR35467">
    <property type="match status" value="1"/>
</dbReference>
<organism evidence="1">
    <name type="scientific">Physcomitrium patens</name>
    <name type="common">Spreading-leaved earth moss</name>
    <name type="synonym">Physcomitrella patens</name>
    <dbReference type="NCBI Taxonomy" id="3218"/>
    <lineage>
        <taxon>Eukaryota</taxon>
        <taxon>Viridiplantae</taxon>
        <taxon>Streptophyta</taxon>
        <taxon>Embryophyta</taxon>
        <taxon>Bryophyta</taxon>
        <taxon>Bryophytina</taxon>
        <taxon>Bryopsida</taxon>
        <taxon>Funariidae</taxon>
        <taxon>Funariales</taxon>
        <taxon>Funariaceae</taxon>
        <taxon>Physcomitrium</taxon>
    </lineage>
</organism>
<dbReference type="GO" id="GO:0016123">
    <property type="term" value="P:xanthophyll biosynthetic process"/>
    <property type="evidence" value="ECO:0000318"/>
    <property type="project" value="GO_Central"/>
</dbReference>
<gene>
    <name evidence="1" type="ORF">PHYPA_018339</name>
</gene>
<evidence type="ECO:0000313" key="3">
    <source>
        <dbReference type="Proteomes" id="UP000006727"/>
    </source>
</evidence>
<dbReference type="EnsemblPlants" id="Pp3c14_11090V3.2">
    <property type="protein sequence ID" value="Pp3c14_11090V3.2"/>
    <property type="gene ID" value="Pp3c14_11090"/>
</dbReference>
<accession>A0A2K1JI06</accession>
<reference evidence="1 3" key="1">
    <citation type="journal article" date="2008" name="Science">
        <title>The Physcomitrella genome reveals evolutionary insights into the conquest of land by plants.</title>
        <authorList>
            <person name="Rensing S."/>
            <person name="Lang D."/>
            <person name="Zimmer A."/>
            <person name="Terry A."/>
            <person name="Salamov A."/>
            <person name="Shapiro H."/>
            <person name="Nishiyama T."/>
            <person name="Perroud P.-F."/>
            <person name="Lindquist E."/>
            <person name="Kamisugi Y."/>
            <person name="Tanahashi T."/>
            <person name="Sakakibara K."/>
            <person name="Fujita T."/>
            <person name="Oishi K."/>
            <person name="Shin-I T."/>
            <person name="Kuroki Y."/>
            <person name="Toyoda A."/>
            <person name="Suzuki Y."/>
            <person name="Hashimoto A."/>
            <person name="Yamaguchi K."/>
            <person name="Sugano A."/>
            <person name="Kohara Y."/>
            <person name="Fujiyama A."/>
            <person name="Anterola A."/>
            <person name="Aoki S."/>
            <person name="Ashton N."/>
            <person name="Barbazuk W.B."/>
            <person name="Barker E."/>
            <person name="Bennetzen J."/>
            <person name="Bezanilla M."/>
            <person name="Blankenship R."/>
            <person name="Cho S.H."/>
            <person name="Dutcher S."/>
            <person name="Estelle M."/>
            <person name="Fawcett J.A."/>
            <person name="Gundlach H."/>
            <person name="Hanada K."/>
            <person name="Heyl A."/>
            <person name="Hicks K.A."/>
            <person name="Hugh J."/>
            <person name="Lohr M."/>
            <person name="Mayer K."/>
            <person name="Melkozernov A."/>
            <person name="Murata T."/>
            <person name="Nelson D."/>
            <person name="Pils B."/>
            <person name="Prigge M."/>
            <person name="Reiss B."/>
            <person name="Renner T."/>
            <person name="Rombauts S."/>
            <person name="Rushton P."/>
            <person name="Sanderfoot A."/>
            <person name="Schween G."/>
            <person name="Shiu S.-H."/>
            <person name="Stueber K."/>
            <person name="Theodoulou F.L."/>
            <person name="Tu H."/>
            <person name="Van de Peer Y."/>
            <person name="Verrier P.J."/>
            <person name="Waters E."/>
            <person name="Wood A."/>
            <person name="Yang L."/>
            <person name="Cove D."/>
            <person name="Cuming A."/>
            <person name="Hasebe M."/>
            <person name="Lucas S."/>
            <person name="Mishler D.B."/>
            <person name="Reski R."/>
            <person name="Grigoriev I."/>
            <person name="Quatrano R.S."/>
            <person name="Boore J.L."/>
        </authorList>
    </citation>
    <scope>NUCLEOTIDE SEQUENCE [LARGE SCALE GENOMIC DNA]</scope>
    <source>
        <strain evidence="2 3">cv. Gransden 2004</strain>
    </source>
</reference>
<evidence type="ECO:0000313" key="1">
    <source>
        <dbReference type="EMBL" id="PNR40936.1"/>
    </source>
</evidence>
<reference evidence="2" key="3">
    <citation type="submission" date="2020-12" db="UniProtKB">
        <authorList>
            <consortium name="EnsemblPlants"/>
        </authorList>
    </citation>
    <scope>IDENTIFICATION</scope>
</reference>
<dbReference type="PANTHER" id="PTHR35467:SF2">
    <property type="entry name" value="PROTEIN NEOXANTHIN-DEFICIENT 1"/>
    <property type="match status" value="1"/>
</dbReference>
<keyword evidence="3" id="KW-1185">Reference proteome</keyword>
<reference evidence="1 3" key="2">
    <citation type="journal article" date="2018" name="Plant J.">
        <title>The Physcomitrella patens chromosome-scale assembly reveals moss genome structure and evolution.</title>
        <authorList>
            <person name="Lang D."/>
            <person name="Ullrich K.K."/>
            <person name="Murat F."/>
            <person name="Fuchs J."/>
            <person name="Jenkins J."/>
            <person name="Haas F.B."/>
            <person name="Piednoel M."/>
            <person name="Gundlach H."/>
            <person name="Van Bel M."/>
            <person name="Meyberg R."/>
            <person name="Vives C."/>
            <person name="Morata J."/>
            <person name="Symeonidi A."/>
            <person name="Hiss M."/>
            <person name="Muchero W."/>
            <person name="Kamisugi Y."/>
            <person name="Saleh O."/>
            <person name="Blanc G."/>
            <person name="Decker E.L."/>
            <person name="van Gessel N."/>
            <person name="Grimwood J."/>
            <person name="Hayes R.D."/>
            <person name="Graham S.W."/>
            <person name="Gunter L.E."/>
            <person name="McDaniel S.F."/>
            <person name="Hoernstein S.N.W."/>
            <person name="Larsson A."/>
            <person name="Li F.W."/>
            <person name="Perroud P.F."/>
            <person name="Phillips J."/>
            <person name="Ranjan P."/>
            <person name="Rokshar D.S."/>
            <person name="Rothfels C.J."/>
            <person name="Schneider L."/>
            <person name="Shu S."/>
            <person name="Stevenson D.W."/>
            <person name="Thummler F."/>
            <person name="Tillich M."/>
            <person name="Villarreal Aguilar J.C."/>
            <person name="Widiez T."/>
            <person name="Wong G.K."/>
            <person name="Wymore A."/>
            <person name="Zhang Y."/>
            <person name="Zimmer A.D."/>
            <person name="Quatrano R.S."/>
            <person name="Mayer K.F.X."/>
            <person name="Goodstein D."/>
            <person name="Casacuberta J.M."/>
            <person name="Vandepoele K."/>
            <person name="Reski R."/>
            <person name="Cuming A.C."/>
            <person name="Tuskan G.A."/>
            <person name="Maumus F."/>
            <person name="Salse J."/>
            <person name="Schmutz J."/>
            <person name="Rensing S.A."/>
        </authorList>
    </citation>
    <scope>NUCLEOTIDE SEQUENCE [LARGE SCALE GENOMIC DNA]</scope>
    <source>
        <strain evidence="2 3">cv. Gransden 2004</strain>
    </source>
</reference>
<dbReference type="EMBL" id="ABEU02000014">
    <property type="protein sequence ID" value="PNR40936.1"/>
    <property type="molecule type" value="Genomic_DNA"/>
</dbReference>
<dbReference type="Proteomes" id="UP000006727">
    <property type="component" value="Chromosome 14"/>
</dbReference>
<dbReference type="STRING" id="3218.A0A2K1JI06"/>